<accession>A0A6J4UMQ4</accession>
<reference evidence="2" key="1">
    <citation type="submission" date="2020-02" db="EMBL/GenBank/DDBJ databases">
        <authorList>
            <person name="Meier V. D."/>
        </authorList>
    </citation>
    <scope>NUCLEOTIDE SEQUENCE</scope>
    <source>
        <strain evidence="2">AVDCRST_MAG59</strain>
    </source>
</reference>
<dbReference type="EMBL" id="CADCWF010000130">
    <property type="protein sequence ID" value="CAA9555082.1"/>
    <property type="molecule type" value="Genomic_DNA"/>
</dbReference>
<feature type="compositionally biased region" description="Basic and acidic residues" evidence="1">
    <location>
        <begin position="38"/>
        <end position="47"/>
    </location>
</feature>
<evidence type="ECO:0000313" key="2">
    <source>
        <dbReference type="EMBL" id="CAA9555082.1"/>
    </source>
</evidence>
<organism evidence="2">
    <name type="scientific">uncultured Thermomicrobiales bacterium</name>
    <dbReference type="NCBI Taxonomy" id="1645740"/>
    <lineage>
        <taxon>Bacteria</taxon>
        <taxon>Pseudomonadati</taxon>
        <taxon>Thermomicrobiota</taxon>
        <taxon>Thermomicrobia</taxon>
        <taxon>Thermomicrobiales</taxon>
        <taxon>environmental samples</taxon>
    </lineage>
</organism>
<feature type="non-terminal residue" evidence="2">
    <location>
        <position position="1"/>
    </location>
</feature>
<protein>
    <submittedName>
        <fullName evidence="2">ABC transporter, permease protein 2 (Cluster 1, maltose/g3p/polyamine/iron)</fullName>
    </submittedName>
</protein>
<evidence type="ECO:0000256" key="1">
    <source>
        <dbReference type="SAM" id="MobiDB-lite"/>
    </source>
</evidence>
<dbReference type="AlphaFoldDB" id="A0A6J4UMQ4"/>
<gene>
    <name evidence="2" type="ORF">AVDCRST_MAG59-2092</name>
</gene>
<proteinExistence type="predicted"/>
<feature type="region of interest" description="Disordered" evidence="1">
    <location>
        <begin position="1"/>
        <end position="47"/>
    </location>
</feature>
<sequence>GRQPAAAADHHPAALPVLQPGRAAGVAVELGPAQRQRVGPDPDPRRVPERLLHVRPQQLHEAAAEVAERSREDGRRERLEAVLADHHAADVAGDRGAGHPGVHLDLQRLLLGGGAGAAGGGPTDHLVARQPRRRVLHRRQPDRRGVDVRRAADAARLLRAPALLHRRVDDRRRKGL</sequence>
<feature type="non-terminal residue" evidence="2">
    <location>
        <position position="176"/>
    </location>
</feature>
<name>A0A6J4UMQ4_9BACT</name>